<dbReference type="EMBL" id="UFVQ01000003">
    <property type="protein sequence ID" value="STD10539.1"/>
    <property type="molecule type" value="Genomic_DNA"/>
</dbReference>
<dbReference type="GO" id="GO:0005829">
    <property type="term" value="C:cytosol"/>
    <property type="evidence" value="ECO:0007669"/>
    <property type="project" value="UniProtKB-ARBA"/>
</dbReference>
<dbReference type="PANTHER" id="PTHR46425">
    <property type="entry name" value="TRANSCRIPTION TERMINATION FACTOR RHO"/>
    <property type="match status" value="1"/>
</dbReference>
<dbReference type="GO" id="GO:0006353">
    <property type="term" value="P:DNA-templated transcription termination"/>
    <property type="evidence" value="ECO:0007669"/>
    <property type="project" value="UniProtKB-UniRule"/>
</dbReference>
<evidence type="ECO:0000256" key="12">
    <source>
        <dbReference type="SAM" id="MobiDB-lite"/>
    </source>
</evidence>
<dbReference type="Gene3D" id="2.40.50.140">
    <property type="entry name" value="Nucleic acid-binding proteins"/>
    <property type="match status" value="1"/>
</dbReference>
<keyword evidence="2 9" id="KW-0547">Nucleotide-binding</keyword>
<dbReference type="OrthoDB" id="9805197at2"/>
<dbReference type="PANTHER" id="PTHR46425:SF1">
    <property type="entry name" value="TRANSCRIPTION TERMINATION FACTOR RHO"/>
    <property type="match status" value="1"/>
</dbReference>
<keyword evidence="1 9" id="KW-0806">Transcription termination</keyword>
<dbReference type="InterPro" id="IPR000194">
    <property type="entry name" value="ATPase_F1/V1/A1_a/bsu_nucl-bd"/>
</dbReference>
<evidence type="ECO:0000313" key="17">
    <source>
        <dbReference type="Proteomes" id="UP000273270"/>
    </source>
</evidence>
<keyword evidence="3 9" id="KW-0378">Hydrolase</keyword>
<dbReference type="GO" id="GO:0004386">
    <property type="term" value="F:helicase activity"/>
    <property type="evidence" value="ECO:0007669"/>
    <property type="project" value="UniProtKB-UniRule"/>
</dbReference>
<dbReference type="STRING" id="297244.SAMN05421639_103404"/>
<proteinExistence type="inferred from homology"/>
<feature type="compositionally biased region" description="Basic residues" evidence="12">
    <location>
        <begin position="75"/>
        <end position="86"/>
    </location>
</feature>
<feature type="compositionally biased region" description="Polar residues" evidence="12">
    <location>
        <begin position="178"/>
        <end position="191"/>
    </location>
</feature>
<keyword evidence="6 9" id="KW-0694">RNA-binding</keyword>
<evidence type="ECO:0000256" key="6">
    <source>
        <dbReference type="ARBA" id="ARBA00022884"/>
    </source>
</evidence>
<comment type="function">
    <text evidence="9">Facilitates transcription termination by a mechanism that involves Rho binding to the nascent RNA, activation of Rho's RNA-dependent ATPase activity, and release of the mRNA from the DNA template.</text>
</comment>
<comment type="caution">
    <text evidence="9">Lacks conserved residue(s) required for the propagation of feature annotation.</text>
</comment>
<evidence type="ECO:0000256" key="8">
    <source>
        <dbReference type="ARBA" id="ARBA00023163"/>
    </source>
</evidence>
<feature type="binding site" evidence="9">
    <location>
        <begin position="372"/>
        <end position="377"/>
    </location>
    <ligand>
        <name>ATP</name>
        <dbReference type="ChEBI" id="CHEBI:30616"/>
    </ligand>
</feature>
<keyword evidence="17" id="KW-1185">Reference proteome</keyword>
<dbReference type="GO" id="GO:0003723">
    <property type="term" value="F:RNA binding"/>
    <property type="evidence" value="ECO:0007669"/>
    <property type="project" value="UniProtKB-UniRule"/>
</dbReference>
<evidence type="ECO:0000256" key="2">
    <source>
        <dbReference type="ARBA" id="ARBA00022741"/>
    </source>
</evidence>
<dbReference type="Pfam" id="PF07497">
    <property type="entry name" value="Rho_RNA_bind"/>
    <property type="match status" value="1"/>
</dbReference>
<keyword evidence="4 9" id="KW-0347">Helicase</keyword>
<dbReference type="CDD" id="cd04459">
    <property type="entry name" value="Rho_CSD"/>
    <property type="match status" value="1"/>
</dbReference>
<reference evidence="14" key="3">
    <citation type="submission" date="2018-11" db="EMBL/GenBank/DDBJ databases">
        <title>Proposal to divide the Flavobacteriaceae and reorganize its genera based on Amino Acid Identity values calculated from whole genome sequences.</title>
        <authorList>
            <person name="Nicholson A.C."/>
            <person name="Gulvik C.A."/>
            <person name="Whitney A.M."/>
            <person name="Humrighouse B.W."/>
            <person name="Bell M."/>
            <person name="Holmes B."/>
            <person name="Steigerwalt A."/>
            <person name="Villarma A."/>
            <person name="Sheth M."/>
            <person name="Batra D."/>
            <person name="Pryor J."/>
            <person name="Bernardet J.-F."/>
            <person name="Hugo C."/>
            <person name="Kampfer P."/>
            <person name="Newman J."/>
            <person name="Mcquiston J.R."/>
        </authorList>
    </citation>
    <scope>NUCLEOTIDE SEQUENCE [LARGE SCALE GENOMIC DNA]</scope>
    <source>
        <strain evidence="14">G0188</strain>
    </source>
</reference>
<dbReference type="Pfam" id="PF00006">
    <property type="entry name" value="ATP-synt_ab"/>
    <property type="match status" value="1"/>
</dbReference>
<evidence type="ECO:0000313" key="15">
    <source>
        <dbReference type="EMBL" id="STD10539.1"/>
    </source>
</evidence>
<dbReference type="InterPro" id="IPR003593">
    <property type="entry name" value="AAA+_ATPase"/>
</dbReference>
<evidence type="ECO:0000256" key="11">
    <source>
        <dbReference type="PROSITE-ProRule" id="PRU01203"/>
    </source>
</evidence>
<keyword evidence="7 9" id="KW-0805">Transcription regulation</keyword>
<feature type="region of interest" description="Disordered" evidence="12">
    <location>
        <begin position="55"/>
        <end position="250"/>
    </location>
</feature>
<evidence type="ECO:0000256" key="7">
    <source>
        <dbReference type="ARBA" id="ARBA00023015"/>
    </source>
</evidence>
<dbReference type="SUPFAM" id="SSF52540">
    <property type="entry name" value="P-loop containing nucleoside triphosphate hydrolases"/>
    <property type="match status" value="1"/>
</dbReference>
<sequence length="621" mass="69217">MFNIETLRSKSVTELTKILKDLGVKVARNSNDNDKIFAVLDFQASNPKVAKDYFNATETSMDTEEKPADKPAKAPVKKAAPKRQPAKPKAEVKAPAEAKPQAEETKVEEKVPVAEEIKQEEPKTETVSAPEENNSAQAKKKRKRVVANTGNTETPQERAEAPKNAEPQESAPSEEKPATSQPQARSQQKGHNNPQNSGNQNKNPNQHQNQNQGQSQNPNQHQNQNPNQNQHRQHADRNEEHHSEHRKEFSFDGMVSIEGVLEILPDNYGFLRSSDFSYISSPDDVYVSTAQIRNFGLKTGDTVKGIVRLPKEGEKYFSLLKPTEVNGRDLAFIKDRVAFEYLTPLFPEEKFNLTGNGSTLSTRIVDLFAPIGKGQRAMIVAQPKTGKTMLLKDIANSIAANHPEVYMMVLLIDERPEEVTDMERSVNAEVIASTFDEAADKHVKVANLVLAKAQRMVECGHDVVILLDSITRLARAYNTVTPASGKVLSGGVDANALHKPKRFFGAARKIEGGGSLTIIATALIDTGSKMDEVIFEEFKGTGNMELQLDRKIANRRIYPAIDLVSSSTRRDDLLLDEVTSQRMWIFRKYLSEMNPVEAMEFVNKNIRGTLNNEEFLMSMNK</sequence>
<dbReference type="InterPro" id="IPR004665">
    <property type="entry name" value="Term_rho"/>
</dbReference>
<dbReference type="GO" id="GO:0016787">
    <property type="term" value="F:hydrolase activity"/>
    <property type="evidence" value="ECO:0007669"/>
    <property type="project" value="UniProtKB-KW"/>
</dbReference>
<dbReference type="AlphaFoldDB" id="A0A376EK34"/>
<accession>A0A376EK34</accession>
<evidence type="ECO:0000256" key="5">
    <source>
        <dbReference type="ARBA" id="ARBA00022840"/>
    </source>
</evidence>
<protein>
    <recommendedName>
        <fullName evidence="9 10">Transcription termination factor Rho</fullName>
        <ecNumber evidence="9 10">3.6.4.-</ecNumber>
    </recommendedName>
    <alternativeName>
        <fullName evidence="9">ATP-dependent helicase Rho</fullName>
    </alternativeName>
</protein>
<dbReference type="InterPro" id="IPR011113">
    <property type="entry name" value="Rho_RNA-bd"/>
</dbReference>
<feature type="compositionally biased region" description="Basic and acidic residues" evidence="12">
    <location>
        <begin position="63"/>
        <end position="72"/>
    </location>
</feature>
<organism evidence="15 16">
    <name type="scientific">Chryseobacterium carnipullorum</name>
    <dbReference type="NCBI Taxonomy" id="1124835"/>
    <lineage>
        <taxon>Bacteria</taxon>
        <taxon>Pseudomonadati</taxon>
        <taxon>Bacteroidota</taxon>
        <taxon>Flavobacteriia</taxon>
        <taxon>Flavobacteriales</taxon>
        <taxon>Weeksellaceae</taxon>
        <taxon>Chryseobacterium group</taxon>
        <taxon>Chryseobacterium</taxon>
    </lineage>
</organism>
<evidence type="ECO:0000256" key="10">
    <source>
        <dbReference type="NCBIfam" id="TIGR00767"/>
    </source>
</evidence>
<name>A0A376EK34_CHRCU</name>
<feature type="compositionally biased region" description="Low complexity" evidence="12">
    <location>
        <begin position="192"/>
        <end position="230"/>
    </location>
</feature>
<dbReference type="GO" id="GO:0008186">
    <property type="term" value="F:ATP-dependent activity, acting on RNA"/>
    <property type="evidence" value="ECO:0007669"/>
    <property type="project" value="UniProtKB-UniRule"/>
</dbReference>
<dbReference type="GO" id="GO:0005524">
    <property type="term" value="F:ATP binding"/>
    <property type="evidence" value="ECO:0007669"/>
    <property type="project" value="UniProtKB-UniRule"/>
</dbReference>
<dbReference type="InterPro" id="IPR011129">
    <property type="entry name" value="CSD"/>
</dbReference>
<dbReference type="NCBIfam" id="TIGR00767">
    <property type="entry name" value="rho"/>
    <property type="match status" value="1"/>
</dbReference>
<evidence type="ECO:0000259" key="13">
    <source>
        <dbReference type="PROSITE" id="PS51856"/>
    </source>
</evidence>
<feature type="binding site" evidence="9">
    <location>
        <begin position="384"/>
        <end position="389"/>
    </location>
    <ligand>
        <name>ATP</name>
        <dbReference type="ChEBI" id="CHEBI:30616"/>
    </ligand>
</feature>
<dbReference type="CDD" id="cd01128">
    <property type="entry name" value="rho_factor_C"/>
    <property type="match status" value="1"/>
</dbReference>
<dbReference type="InterPro" id="IPR012340">
    <property type="entry name" value="NA-bd_OB-fold"/>
</dbReference>
<keyword evidence="5 9" id="KW-0067">ATP-binding</keyword>
<reference evidence="17" key="2">
    <citation type="submission" date="2018-11" db="EMBL/GenBank/DDBJ databases">
        <title>Proposal to divide the Flavobacteriaceae and reorganize its genera based on Amino Acid Identity values calculated from whole genome sequences.</title>
        <authorList>
            <person name="Nicholson A.C."/>
            <person name="Gulvik C.A."/>
            <person name="Whitney A.M."/>
            <person name="Humrighouse B.W."/>
            <person name="Bell M."/>
            <person name="Holmes B."/>
            <person name="Steigerwalt A.G."/>
            <person name="Villarma A."/>
            <person name="Sheth M."/>
            <person name="Batra D."/>
            <person name="Pryor J."/>
            <person name="Bernardet J.-F."/>
            <person name="Hugo C."/>
            <person name="Kampfer P."/>
            <person name="Newman J."/>
            <person name="McQuiston J.R."/>
        </authorList>
    </citation>
    <scope>NUCLEOTIDE SEQUENCE [LARGE SCALE GENOMIC DNA]</scope>
    <source>
        <strain evidence="17">G0188</strain>
    </source>
</reference>
<dbReference type="Proteomes" id="UP000255224">
    <property type="component" value="Unassembled WGS sequence"/>
</dbReference>
<dbReference type="InterPro" id="IPR027417">
    <property type="entry name" value="P-loop_NTPase"/>
</dbReference>
<dbReference type="InterPro" id="IPR041703">
    <property type="entry name" value="Rho_factor_ATP-bd"/>
</dbReference>
<keyword evidence="8 9" id="KW-0804">Transcription</keyword>
<accession>A0A3G6NKR1</accession>
<dbReference type="SUPFAM" id="SSF50249">
    <property type="entry name" value="Nucleic acid-binding proteins"/>
    <property type="match status" value="1"/>
</dbReference>
<evidence type="ECO:0000313" key="16">
    <source>
        <dbReference type="Proteomes" id="UP000255224"/>
    </source>
</evidence>
<dbReference type="KEGG" id="ccau:EG346_04855"/>
<reference evidence="15 16" key="1">
    <citation type="submission" date="2018-06" db="EMBL/GenBank/DDBJ databases">
        <authorList>
            <consortium name="Pathogen Informatics"/>
            <person name="Doyle S."/>
        </authorList>
    </citation>
    <scope>NUCLEOTIDE SEQUENCE [LARGE SCALE GENOMIC DNA]</scope>
    <source>
        <strain evidence="15 16">NCTC13533</strain>
    </source>
</reference>
<feature type="compositionally biased region" description="Polar residues" evidence="12">
    <location>
        <begin position="125"/>
        <end position="137"/>
    </location>
</feature>
<dbReference type="SMART" id="SM00382">
    <property type="entry name" value="AAA"/>
    <property type="match status" value="1"/>
</dbReference>
<feature type="binding site" evidence="9">
    <location>
        <position position="415"/>
    </location>
    <ligand>
        <name>ATP</name>
        <dbReference type="ChEBI" id="CHEBI:30616"/>
    </ligand>
</feature>
<dbReference type="SMART" id="SM00357">
    <property type="entry name" value="CSP"/>
    <property type="match status" value="1"/>
</dbReference>
<evidence type="ECO:0000256" key="4">
    <source>
        <dbReference type="ARBA" id="ARBA00022806"/>
    </source>
</evidence>
<evidence type="ECO:0000313" key="14">
    <source>
        <dbReference type="EMBL" id="AZA47557.1"/>
    </source>
</evidence>
<comment type="subunit">
    <text evidence="9">Homohexamer. The homohexamer assembles into an open ring structure.</text>
</comment>
<evidence type="ECO:0000256" key="3">
    <source>
        <dbReference type="ARBA" id="ARBA00022801"/>
    </source>
</evidence>
<comment type="similarity">
    <text evidence="9 11">Belongs to the Rho family.</text>
</comment>
<dbReference type="RefSeq" id="WP_123877160.1">
    <property type="nucleotide sequence ID" value="NZ_CP033920.1"/>
</dbReference>
<dbReference type="Proteomes" id="UP000273270">
    <property type="component" value="Chromosome"/>
</dbReference>
<evidence type="ECO:0000256" key="1">
    <source>
        <dbReference type="ARBA" id="ARBA00022472"/>
    </source>
</evidence>
<evidence type="ECO:0000256" key="9">
    <source>
        <dbReference type="HAMAP-Rule" id="MF_01884"/>
    </source>
</evidence>
<dbReference type="NCBIfam" id="NF006886">
    <property type="entry name" value="PRK09376.1"/>
    <property type="match status" value="1"/>
</dbReference>
<dbReference type="PROSITE" id="PS51856">
    <property type="entry name" value="RHO_RNA_BD"/>
    <property type="match status" value="1"/>
</dbReference>
<dbReference type="EMBL" id="CP033920">
    <property type="protein sequence ID" value="AZA47557.1"/>
    <property type="molecule type" value="Genomic_DNA"/>
</dbReference>
<dbReference type="Gene3D" id="3.40.50.300">
    <property type="entry name" value="P-loop containing nucleotide triphosphate hydrolases"/>
    <property type="match status" value="1"/>
</dbReference>
<gene>
    <name evidence="9 15" type="primary">rho</name>
    <name evidence="14" type="ORF">EG346_04855</name>
    <name evidence="15" type="ORF">NCTC13533_04846</name>
</gene>
<feature type="compositionally biased region" description="Basic and acidic residues" evidence="12">
    <location>
        <begin position="88"/>
        <end position="124"/>
    </location>
</feature>
<dbReference type="EC" id="3.6.4.-" evidence="9 10"/>
<dbReference type="HAMAP" id="MF_01884">
    <property type="entry name" value="Rho"/>
    <property type="match status" value="1"/>
</dbReference>
<feature type="domain" description="Rho RNA-BD" evidence="13">
    <location>
        <begin position="254"/>
        <end position="329"/>
    </location>
</feature>
<feature type="compositionally biased region" description="Basic and acidic residues" evidence="12">
    <location>
        <begin position="233"/>
        <end position="250"/>
    </location>
</feature>